<accession>A0ABN1Q2E7</accession>
<organism evidence="3 4">
    <name type="scientific">Actinocorallia libanotica</name>
    <dbReference type="NCBI Taxonomy" id="46162"/>
    <lineage>
        <taxon>Bacteria</taxon>
        <taxon>Bacillati</taxon>
        <taxon>Actinomycetota</taxon>
        <taxon>Actinomycetes</taxon>
        <taxon>Streptosporangiales</taxon>
        <taxon>Thermomonosporaceae</taxon>
        <taxon>Actinocorallia</taxon>
    </lineage>
</organism>
<evidence type="ECO:0000259" key="2">
    <source>
        <dbReference type="PROSITE" id="PS50263"/>
    </source>
</evidence>
<dbReference type="Gene3D" id="3.60.110.10">
    <property type="entry name" value="Carbon-nitrogen hydrolase"/>
    <property type="match status" value="2"/>
</dbReference>
<dbReference type="Pfam" id="PF00795">
    <property type="entry name" value="CN_hydrolase"/>
    <property type="match status" value="2"/>
</dbReference>
<reference evidence="3 4" key="1">
    <citation type="journal article" date="2019" name="Int. J. Syst. Evol. Microbiol.">
        <title>The Global Catalogue of Microorganisms (GCM) 10K type strain sequencing project: providing services to taxonomists for standard genome sequencing and annotation.</title>
        <authorList>
            <consortium name="The Broad Institute Genomics Platform"/>
            <consortium name="The Broad Institute Genome Sequencing Center for Infectious Disease"/>
            <person name="Wu L."/>
            <person name="Ma J."/>
        </authorList>
    </citation>
    <scope>NUCLEOTIDE SEQUENCE [LARGE SCALE GENOMIC DNA]</scope>
    <source>
        <strain evidence="3 4">JCM 10696</strain>
    </source>
</reference>
<protein>
    <recommendedName>
        <fullName evidence="2">CN hydrolase domain-containing protein</fullName>
    </recommendedName>
</protein>
<comment type="caution">
    <text evidence="3">The sequence shown here is derived from an EMBL/GenBank/DDBJ whole genome shotgun (WGS) entry which is preliminary data.</text>
</comment>
<keyword evidence="4" id="KW-1185">Reference proteome</keyword>
<dbReference type="EMBL" id="BAAAHH010000001">
    <property type="protein sequence ID" value="GAA0936460.1"/>
    <property type="molecule type" value="Genomic_DNA"/>
</dbReference>
<evidence type="ECO:0000313" key="3">
    <source>
        <dbReference type="EMBL" id="GAA0936460.1"/>
    </source>
</evidence>
<feature type="domain" description="CN hydrolase" evidence="2">
    <location>
        <begin position="291"/>
        <end position="533"/>
    </location>
</feature>
<name>A0ABN1Q2E7_9ACTN</name>
<gene>
    <name evidence="3" type="ORF">GCM10009550_02250</name>
</gene>
<dbReference type="Proteomes" id="UP001500665">
    <property type="component" value="Unassembled WGS sequence"/>
</dbReference>
<evidence type="ECO:0000256" key="1">
    <source>
        <dbReference type="ARBA" id="ARBA00010613"/>
    </source>
</evidence>
<dbReference type="InterPro" id="IPR036526">
    <property type="entry name" value="C-N_Hydrolase_sf"/>
</dbReference>
<dbReference type="PANTHER" id="PTHR23088">
    <property type="entry name" value="NITRILASE-RELATED"/>
    <property type="match status" value="1"/>
</dbReference>
<dbReference type="CDD" id="cd07197">
    <property type="entry name" value="nitrilase"/>
    <property type="match status" value="2"/>
</dbReference>
<dbReference type="SUPFAM" id="SSF56317">
    <property type="entry name" value="Carbon-nitrogen hydrolase"/>
    <property type="match status" value="2"/>
</dbReference>
<dbReference type="RefSeq" id="WP_344235666.1">
    <property type="nucleotide sequence ID" value="NZ_BAAAHH010000001.1"/>
</dbReference>
<dbReference type="PANTHER" id="PTHR23088:SF27">
    <property type="entry name" value="DEAMINATED GLUTATHIONE AMIDASE"/>
    <property type="match status" value="1"/>
</dbReference>
<dbReference type="InterPro" id="IPR003010">
    <property type="entry name" value="C-N_Hydrolase"/>
</dbReference>
<dbReference type="PROSITE" id="PS50263">
    <property type="entry name" value="CN_HYDROLASE"/>
    <property type="match status" value="2"/>
</dbReference>
<proteinExistence type="inferred from homology"/>
<sequence>MAKVRVAAAQFFSGPDPLANLELAAGYVRDAAARGARLVVLPENANRVRDFSSREECWEHSEDLDGPFVTGLGALAAELGVYIAAGVDLRGESAPTVHIGSVLLGPDGRIIGVHHKHVLWDYEYTLFTPGNAPYQVHDTEIGRIGLLLCADGIVPDTPRALGLLGAQILCNSLNSRGPDEYRVHVPLRALENRVWHVAANTVGGPEHEWPWMGGSQIVAPDGTRLADAGEDEPGLAIADIDVELADDKRMPGVGDVFAWRRPDLYGALTRPLDEVPAAAMYGPAPADMPSRPLPVALLQVSWVRNTEWTVLRALGQVAYAGGRGARLGVLPELFCLEPGEAAEDPGRAANLSRDVLQRLAVACAEAKLWLAVNLVEADDGKYYSTVFLLDDAGTLVHRYRKTHLTDEDRAWATPGAELSVADTPIGRIGFMIGEEVWVPEVARVLAVEGAELIVHPTSWTTPDAMHVAATERTEENRVHLVSVTRLDCPAGLGSQIVRADDFRPGQPIAVMRYPTGYWTRPGFEEQLLLDLDLRESNDKMMGYHLDPLATRAPQLYGSFTAS</sequence>
<comment type="similarity">
    <text evidence="1">Belongs to the carbon-nitrogen hydrolase superfamily. NIT1/NIT2 family.</text>
</comment>
<feature type="domain" description="CN hydrolase" evidence="2">
    <location>
        <begin position="4"/>
        <end position="242"/>
    </location>
</feature>
<evidence type="ECO:0000313" key="4">
    <source>
        <dbReference type="Proteomes" id="UP001500665"/>
    </source>
</evidence>